<dbReference type="Proteomes" id="UP001316803">
    <property type="component" value="Unassembled WGS sequence"/>
</dbReference>
<reference evidence="3 4" key="1">
    <citation type="submission" date="2022-12" db="EMBL/GenBank/DDBJ databases">
        <title>Genomic features and morphological characterization of a novel Knufia sp. strain isolated from spacecraft assembly facility.</title>
        <authorList>
            <person name="Teixeira M."/>
            <person name="Chander A.M."/>
            <person name="Stajich J.E."/>
            <person name="Venkateswaran K."/>
        </authorList>
    </citation>
    <scope>NUCLEOTIDE SEQUENCE [LARGE SCALE GENOMIC DNA]</scope>
    <source>
        <strain evidence="3 4">FJI-L2-BK-P2</strain>
    </source>
</reference>
<evidence type="ECO:0000256" key="1">
    <source>
        <dbReference type="SAM" id="MobiDB-lite"/>
    </source>
</evidence>
<accession>A0AAN8EUV5</accession>
<sequence length="609" mass="63542">MKMMERPAKRQRLSQGPVFPIPTRTLDLTNLQRPHVQRRAPGKVILPRAPDVTVTAGVLEVAVNDDSPATQIALPTVDVAVSLGSLGTLTVPAMSVSTSASSQSEPESESEPASDSSSASKSASASASDSSRSSETSTPGISSSSQPSSSSVQSLTVSSSNSTVISTSFTSQKTITVTETSTFHVSYDNGTFIAPTSTRKSSKTGSNSDDEDTSTTSSRFASSSSSKYVFGQDFTDTYTSSTSTTDAGYSNAVVGATATNAGSAATSSGSSGSGSGDGNDNSGSSGPVLSPQQTQLVGGVVGGAAGIALVLVIVLYVLRWYRQRLKQQGRLPEQLNSGHSRGGSGLIGAAAPMSDALRPHFFPPAAIASGMKKWRPTSDMTMLTNTTSTTGGADSEKGFQRVSGRKIPPVLTTGGDQFGGSYGAFEKEMNPPVPATHHNRDLSESSFYRDAEGTYIGDGRPTSQSHSVPSTPVYPSIFSAESASARRPSLANTNTKTTDRRDFANDDFNTAFYRNMNMNMASPRSKPDGVAVFRSSPARTPVTQSPNTSSIRLPIQAPVTMDEDIPEMPLPSPGIGLGHNLGLAGQRVPSRLSERTVGIGNGRFREEIA</sequence>
<keyword evidence="2" id="KW-0812">Transmembrane</keyword>
<proteinExistence type="predicted"/>
<keyword evidence="2" id="KW-1133">Transmembrane helix</keyword>
<name>A0AAN8EUV5_9EURO</name>
<evidence type="ECO:0000313" key="4">
    <source>
        <dbReference type="Proteomes" id="UP001316803"/>
    </source>
</evidence>
<comment type="caution">
    <text evidence="3">The sequence shown here is derived from an EMBL/GenBank/DDBJ whole genome shotgun (WGS) entry which is preliminary data.</text>
</comment>
<feature type="compositionally biased region" description="Polar residues" evidence="1">
    <location>
        <begin position="194"/>
        <end position="205"/>
    </location>
</feature>
<feature type="region of interest" description="Disordered" evidence="1">
    <location>
        <begin position="1"/>
        <end position="20"/>
    </location>
</feature>
<dbReference type="AlphaFoldDB" id="A0AAN8EUV5"/>
<feature type="transmembrane region" description="Helical" evidence="2">
    <location>
        <begin position="296"/>
        <end position="318"/>
    </location>
</feature>
<gene>
    <name evidence="3" type="ORF">OHC33_004829</name>
</gene>
<feature type="region of interest" description="Disordered" evidence="1">
    <location>
        <begin position="97"/>
        <end position="154"/>
    </location>
</feature>
<feature type="region of interest" description="Disordered" evidence="1">
    <location>
        <begin position="452"/>
        <end position="474"/>
    </location>
</feature>
<evidence type="ECO:0000256" key="2">
    <source>
        <dbReference type="SAM" id="Phobius"/>
    </source>
</evidence>
<evidence type="ECO:0000313" key="3">
    <source>
        <dbReference type="EMBL" id="KAK5954256.1"/>
    </source>
</evidence>
<protein>
    <submittedName>
        <fullName evidence="3">Uncharacterized protein</fullName>
    </submittedName>
</protein>
<feature type="compositionally biased region" description="Polar residues" evidence="1">
    <location>
        <begin position="461"/>
        <end position="470"/>
    </location>
</feature>
<feature type="compositionally biased region" description="Low complexity" evidence="1">
    <location>
        <begin position="113"/>
        <end position="154"/>
    </location>
</feature>
<dbReference type="EMBL" id="JAKLMC020000009">
    <property type="protein sequence ID" value="KAK5954256.1"/>
    <property type="molecule type" value="Genomic_DNA"/>
</dbReference>
<feature type="region of interest" description="Disordered" evidence="1">
    <location>
        <begin position="261"/>
        <end position="290"/>
    </location>
</feature>
<keyword evidence="4" id="KW-1185">Reference proteome</keyword>
<organism evidence="3 4">
    <name type="scientific">Knufia fluminis</name>
    <dbReference type="NCBI Taxonomy" id="191047"/>
    <lineage>
        <taxon>Eukaryota</taxon>
        <taxon>Fungi</taxon>
        <taxon>Dikarya</taxon>
        <taxon>Ascomycota</taxon>
        <taxon>Pezizomycotina</taxon>
        <taxon>Eurotiomycetes</taxon>
        <taxon>Chaetothyriomycetidae</taxon>
        <taxon>Chaetothyriales</taxon>
        <taxon>Trichomeriaceae</taxon>
        <taxon>Knufia</taxon>
    </lineage>
</organism>
<feature type="compositionally biased region" description="Low complexity" evidence="1">
    <location>
        <begin position="261"/>
        <end position="270"/>
    </location>
</feature>
<feature type="region of interest" description="Disordered" evidence="1">
    <location>
        <begin position="188"/>
        <end position="220"/>
    </location>
</feature>
<keyword evidence="2" id="KW-0472">Membrane</keyword>